<dbReference type="InterPro" id="IPR036188">
    <property type="entry name" value="FAD/NAD-bd_sf"/>
</dbReference>
<dbReference type="AlphaFoldDB" id="A0A5C4RGK3"/>
<name>A0A5C4RGK3_PHOLU</name>
<evidence type="ECO:0000313" key="9">
    <source>
        <dbReference type="Proteomes" id="UP000307592"/>
    </source>
</evidence>
<dbReference type="SUPFAM" id="SSF51905">
    <property type="entry name" value="FAD/NAD(P)-binding domain"/>
    <property type="match status" value="2"/>
</dbReference>
<dbReference type="Proteomes" id="UP000307592">
    <property type="component" value="Unassembled WGS sequence"/>
</dbReference>
<organism evidence="8 9">
    <name type="scientific">Photorhabdus luminescens subsp. sonorensis</name>
    <dbReference type="NCBI Taxonomy" id="1173677"/>
    <lineage>
        <taxon>Bacteria</taxon>
        <taxon>Pseudomonadati</taxon>
        <taxon>Pseudomonadota</taxon>
        <taxon>Gammaproteobacteria</taxon>
        <taxon>Enterobacterales</taxon>
        <taxon>Morganellaceae</taxon>
        <taxon>Photorhabdus</taxon>
    </lineage>
</organism>
<comment type="pathway">
    <text evidence="2">Siderophore biosynthesis.</text>
</comment>
<evidence type="ECO:0000256" key="3">
    <source>
        <dbReference type="ARBA" id="ARBA00007588"/>
    </source>
</evidence>
<dbReference type="RefSeq" id="WP_139656126.1">
    <property type="nucleotide sequence ID" value="NZ_CAWOQH010000149.1"/>
</dbReference>
<comment type="similarity">
    <text evidence="3">Belongs to the lysine N(6)-hydroxylase/L-ornithine N(5)-oxygenase family.</text>
</comment>
<sequence length="439" mass="50687">MIQSPQEIKSHYHLLGIGVGPANLSLASLLYNKPNITNLFVDQKEEFSWHDDQMIEGATLQVSIFKDLITLIDPTSIFTFLSYLHEKGRIYHFLNAQFDKIPRREFRNYMAWAAEKNENIIFGEKVFYIDFDRVFRIKTTKRVVTADHLAIGVGTQPWVPEFAVPWLGDTQYHISQYMQKSKNVMGKHVAVVGGGQSGAEAFLDLLSKPANERPAHISWISRRRNFFPIDDSTFTNDFYMPCYSDYFSKLPLSLRQSTNTANILTSDGISEPTLRNIYQKLYYFQFVIPNSITFDLLPNCSVTQVKSIPDRNWMLIYDHTDTAQTEQMEVNEIIWATGYRPTEKHFLGPLNDRILHENNEFVVNDDFAVVWDGPADHHIFVQNSVHGQRGLPDLNLSLNAWRAQRIVGRLCGKYPKQQLPSFIAWSPRHEFIEKNNTSP</sequence>
<evidence type="ECO:0000256" key="4">
    <source>
        <dbReference type="ARBA" id="ARBA00022630"/>
    </source>
</evidence>
<reference evidence="8 9" key="1">
    <citation type="submission" date="2019-01" db="EMBL/GenBank/DDBJ databases">
        <title>Draft genome assembly of Photorhabdus luminescens subsp. sonorensis Caborca.</title>
        <authorList>
            <person name="Duong D.A."/>
            <person name="Espinosa-Artiles P."/>
            <person name="Orozco R.A."/>
            <person name="Molnar I."/>
            <person name="Stock P."/>
        </authorList>
    </citation>
    <scope>NUCLEOTIDE SEQUENCE [LARGE SCALE GENOMIC DNA]</scope>
    <source>
        <strain evidence="8 9">Caborca</strain>
    </source>
</reference>
<keyword evidence="8" id="KW-0503">Monooxygenase</keyword>
<evidence type="ECO:0000256" key="2">
    <source>
        <dbReference type="ARBA" id="ARBA00004924"/>
    </source>
</evidence>
<keyword evidence="7" id="KW-0560">Oxidoreductase</keyword>
<dbReference type="PANTHER" id="PTHR42802">
    <property type="entry name" value="MONOOXYGENASE"/>
    <property type="match status" value="1"/>
</dbReference>
<dbReference type="Gene3D" id="3.50.50.60">
    <property type="entry name" value="FAD/NAD(P)-binding domain"/>
    <property type="match status" value="1"/>
</dbReference>
<keyword evidence="5" id="KW-0274">FAD</keyword>
<evidence type="ECO:0000256" key="5">
    <source>
        <dbReference type="ARBA" id="ARBA00022827"/>
    </source>
</evidence>
<comment type="caution">
    <text evidence="8">The sequence shown here is derived from an EMBL/GenBank/DDBJ whole genome shotgun (WGS) entry which is preliminary data.</text>
</comment>
<evidence type="ECO:0000256" key="1">
    <source>
        <dbReference type="ARBA" id="ARBA00001974"/>
    </source>
</evidence>
<dbReference type="Pfam" id="PF13434">
    <property type="entry name" value="Lys_Orn_oxgnase"/>
    <property type="match status" value="1"/>
</dbReference>
<dbReference type="EMBL" id="SBIJ01000024">
    <property type="protein sequence ID" value="TNH42949.1"/>
    <property type="molecule type" value="Genomic_DNA"/>
</dbReference>
<dbReference type="PANTHER" id="PTHR42802:SF1">
    <property type="entry name" value="L-ORNITHINE N(5)-MONOOXYGENASE"/>
    <property type="match status" value="1"/>
</dbReference>
<comment type="cofactor">
    <cofactor evidence="1">
        <name>FAD</name>
        <dbReference type="ChEBI" id="CHEBI:57692"/>
    </cofactor>
</comment>
<accession>A0A5C4RGK3</accession>
<keyword evidence="4" id="KW-0285">Flavoprotein</keyword>
<proteinExistence type="inferred from homology"/>
<keyword evidence="6" id="KW-0521">NADP</keyword>
<gene>
    <name evidence="8" type="ORF">EP164_13900</name>
</gene>
<evidence type="ECO:0000313" key="8">
    <source>
        <dbReference type="EMBL" id="TNH42949.1"/>
    </source>
</evidence>
<protein>
    <submittedName>
        <fullName evidence="8">L-lysine 6-monooxygenase</fullName>
    </submittedName>
</protein>
<dbReference type="GO" id="GO:0004497">
    <property type="term" value="F:monooxygenase activity"/>
    <property type="evidence" value="ECO:0007669"/>
    <property type="project" value="UniProtKB-KW"/>
</dbReference>
<evidence type="ECO:0000256" key="6">
    <source>
        <dbReference type="ARBA" id="ARBA00022857"/>
    </source>
</evidence>
<evidence type="ECO:0000256" key="7">
    <source>
        <dbReference type="ARBA" id="ARBA00023002"/>
    </source>
</evidence>
<dbReference type="InterPro" id="IPR025700">
    <property type="entry name" value="Lys/Orn_oxygenase"/>
</dbReference>